<dbReference type="AlphaFoldDB" id="A0A1J5QFV3"/>
<keyword evidence="3" id="KW-0521">NADP</keyword>
<keyword evidence="2 5" id="KW-0418">Kinase</keyword>
<comment type="caution">
    <text evidence="5">The sequence shown here is derived from an EMBL/GenBank/DDBJ whole genome shotgun (WGS) entry which is preliminary data.</text>
</comment>
<reference evidence="5" key="1">
    <citation type="submission" date="2016-10" db="EMBL/GenBank/DDBJ databases">
        <title>Sequence of Gallionella enrichment culture.</title>
        <authorList>
            <person name="Poehlein A."/>
            <person name="Muehling M."/>
            <person name="Daniel R."/>
        </authorList>
    </citation>
    <scope>NUCLEOTIDE SEQUENCE</scope>
</reference>
<dbReference type="EC" id="2.7.1.23" evidence="5"/>
<evidence type="ECO:0000256" key="3">
    <source>
        <dbReference type="ARBA" id="ARBA00022857"/>
    </source>
</evidence>
<keyword evidence="1 5" id="KW-0808">Transferase</keyword>
<dbReference type="SUPFAM" id="SSF111331">
    <property type="entry name" value="NAD kinase/diacylglycerol kinase-like"/>
    <property type="match status" value="1"/>
</dbReference>
<dbReference type="PANTHER" id="PTHR20275">
    <property type="entry name" value="NAD KINASE"/>
    <property type="match status" value="1"/>
</dbReference>
<dbReference type="InterPro" id="IPR017437">
    <property type="entry name" value="ATP-NAD_kinase_PpnK-typ_C"/>
</dbReference>
<dbReference type="Gene3D" id="2.60.200.30">
    <property type="entry name" value="Probable inorganic polyphosphate/atp-NAD kinase, domain 2"/>
    <property type="match status" value="1"/>
</dbReference>
<evidence type="ECO:0000313" key="5">
    <source>
        <dbReference type="EMBL" id="OIQ78863.1"/>
    </source>
</evidence>
<dbReference type="HAMAP" id="MF_00361">
    <property type="entry name" value="NAD_kinase"/>
    <property type="match status" value="1"/>
</dbReference>
<dbReference type="PANTHER" id="PTHR20275:SF0">
    <property type="entry name" value="NAD KINASE"/>
    <property type="match status" value="1"/>
</dbReference>
<dbReference type="Pfam" id="PF20143">
    <property type="entry name" value="NAD_kinase_C"/>
    <property type="match status" value="1"/>
</dbReference>
<evidence type="ECO:0000256" key="4">
    <source>
        <dbReference type="ARBA" id="ARBA00023027"/>
    </source>
</evidence>
<dbReference type="InterPro" id="IPR002504">
    <property type="entry name" value="NADK"/>
</dbReference>
<evidence type="ECO:0000256" key="1">
    <source>
        <dbReference type="ARBA" id="ARBA00022679"/>
    </source>
</evidence>
<dbReference type="InterPro" id="IPR017438">
    <property type="entry name" value="ATP-NAD_kinase_N"/>
</dbReference>
<protein>
    <submittedName>
        <fullName evidence="5">NAD kinase</fullName>
        <ecNumber evidence="5">2.7.1.23</ecNumber>
    </submittedName>
</protein>
<dbReference type="GO" id="GO:0006741">
    <property type="term" value="P:NADP+ biosynthetic process"/>
    <property type="evidence" value="ECO:0007669"/>
    <property type="project" value="InterPro"/>
</dbReference>
<gene>
    <name evidence="5" type="primary">nadK_11</name>
    <name evidence="5" type="ORF">GALL_394280</name>
</gene>
<keyword evidence="4" id="KW-0520">NAD</keyword>
<dbReference type="Gene3D" id="3.40.50.10330">
    <property type="entry name" value="Probable inorganic polyphosphate/atp-NAD kinase, domain 1"/>
    <property type="match status" value="1"/>
</dbReference>
<accession>A0A1J5QFV3</accession>
<sequence length="287" mass="31009">MQKAFESVALIGKITNPDIRQHVLALARFLEARGISVMVEQLTARHLDIEGFPIVALNEIGQRAGLAVVLGGDGTMLMAARELVNCGVPLVGVNQGHLGFLTDLTTASMLETISRMLAGEYTREQRLLLGASIIRDGRVESQGHALNDVVISKGGVARLIDLELTINGEFVHRQRSDGLIVSTPTGTTAYALSAGGPLLHPTLDAIVLVPICPHTLSNRPFAINSMSRVEITLCGPDDALMHFDGQLHAKLHCGDKVVVQRLEQAVTLLHPLGHSHYAMLREKLHWG</sequence>
<name>A0A1J5QFV3_9ZZZZ</name>
<dbReference type="NCBIfam" id="NF002561">
    <property type="entry name" value="PRK02155.1"/>
    <property type="match status" value="1"/>
</dbReference>
<evidence type="ECO:0000256" key="2">
    <source>
        <dbReference type="ARBA" id="ARBA00022777"/>
    </source>
</evidence>
<organism evidence="5">
    <name type="scientific">mine drainage metagenome</name>
    <dbReference type="NCBI Taxonomy" id="410659"/>
    <lineage>
        <taxon>unclassified sequences</taxon>
        <taxon>metagenomes</taxon>
        <taxon>ecological metagenomes</taxon>
    </lineage>
</organism>
<dbReference type="InterPro" id="IPR016064">
    <property type="entry name" value="NAD/diacylglycerol_kinase_sf"/>
</dbReference>
<dbReference type="EMBL" id="MLJW01001319">
    <property type="protein sequence ID" value="OIQ78863.1"/>
    <property type="molecule type" value="Genomic_DNA"/>
</dbReference>
<proteinExistence type="inferred from homology"/>
<dbReference type="NCBIfam" id="NF002306">
    <property type="entry name" value="PRK01231.1"/>
    <property type="match status" value="1"/>
</dbReference>
<dbReference type="GO" id="GO:0019674">
    <property type="term" value="P:NAD+ metabolic process"/>
    <property type="evidence" value="ECO:0007669"/>
    <property type="project" value="InterPro"/>
</dbReference>
<dbReference type="GO" id="GO:0003951">
    <property type="term" value="F:NAD+ kinase activity"/>
    <property type="evidence" value="ECO:0007669"/>
    <property type="project" value="UniProtKB-EC"/>
</dbReference>
<dbReference type="Pfam" id="PF01513">
    <property type="entry name" value="NAD_kinase"/>
    <property type="match status" value="1"/>
</dbReference>